<dbReference type="EMBL" id="CP002546">
    <property type="protein sequence ID" value="ADY58458.1"/>
    <property type="molecule type" value="Genomic_DNA"/>
</dbReference>
<dbReference type="InterPro" id="IPR036101">
    <property type="entry name" value="CarD-like/TRCF_RID_sf"/>
</dbReference>
<keyword evidence="6" id="KW-0347">Helicase</keyword>
<evidence type="ECO:0000259" key="14">
    <source>
        <dbReference type="PROSITE" id="PS51192"/>
    </source>
</evidence>
<dbReference type="eggNOG" id="COG1197">
    <property type="taxonomic scope" value="Bacteria"/>
</dbReference>
<dbReference type="PROSITE" id="PS51194">
    <property type="entry name" value="HELICASE_CTER"/>
    <property type="match status" value="1"/>
</dbReference>
<evidence type="ECO:0000256" key="6">
    <source>
        <dbReference type="ARBA" id="ARBA00022806"/>
    </source>
</evidence>
<keyword evidence="3 13" id="KW-0547">Nucleotide-binding</keyword>
<dbReference type="Proteomes" id="UP000006860">
    <property type="component" value="Chromosome"/>
</dbReference>
<dbReference type="GO" id="GO:0005737">
    <property type="term" value="C:cytoplasm"/>
    <property type="evidence" value="ECO:0007669"/>
    <property type="project" value="UniProtKB-SubCell"/>
</dbReference>
<dbReference type="Pfam" id="PF02559">
    <property type="entry name" value="CarD_TRCF_RID"/>
    <property type="match status" value="1"/>
</dbReference>
<proteinExistence type="inferred from homology"/>
<dbReference type="PANTHER" id="PTHR47964:SF1">
    <property type="entry name" value="ATP-DEPENDENT DNA HELICASE HOMOLOG RECG, CHLOROPLASTIC"/>
    <property type="match status" value="1"/>
</dbReference>
<comment type="similarity">
    <text evidence="10 13">In the N-terminal section; belongs to the UvrB family.</text>
</comment>
<evidence type="ECO:0000259" key="15">
    <source>
        <dbReference type="PROSITE" id="PS51194"/>
    </source>
</evidence>
<dbReference type="Pfam" id="PF03461">
    <property type="entry name" value="TRCF"/>
    <property type="match status" value="1"/>
</dbReference>
<dbReference type="SMART" id="SM00487">
    <property type="entry name" value="DEXDc"/>
    <property type="match status" value="1"/>
</dbReference>
<dbReference type="SUPFAM" id="SSF52540">
    <property type="entry name" value="P-loop containing nucleoside triphosphate hydrolases"/>
    <property type="match status" value="4"/>
</dbReference>
<accession>F0SHM0</accession>
<keyword evidence="17" id="KW-1185">Reference proteome</keyword>
<evidence type="ECO:0000313" key="16">
    <source>
        <dbReference type="EMBL" id="ADY58458.1"/>
    </source>
</evidence>
<keyword evidence="2 13" id="KW-0963">Cytoplasm</keyword>
<dbReference type="SUPFAM" id="SSF143517">
    <property type="entry name" value="TRCF domain-like"/>
    <property type="match status" value="1"/>
</dbReference>
<dbReference type="GO" id="GO:0000716">
    <property type="term" value="P:transcription-coupled nucleotide-excision repair, DNA damage recognition"/>
    <property type="evidence" value="ECO:0007669"/>
    <property type="project" value="UniProtKB-UniRule"/>
</dbReference>
<evidence type="ECO:0000256" key="5">
    <source>
        <dbReference type="ARBA" id="ARBA00022801"/>
    </source>
</evidence>
<evidence type="ECO:0000256" key="1">
    <source>
        <dbReference type="ARBA" id="ARBA00004496"/>
    </source>
</evidence>
<dbReference type="InterPro" id="IPR005118">
    <property type="entry name" value="TRCF_C"/>
</dbReference>
<evidence type="ECO:0000256" key="2">
    <source>
        <dbReference type="ARBA" id="ARBA00022490"/>
    </source>
</evidence>
<dbReference type="FunFam" id="3.40.50.300:FF:000546">
    <property type="entry name" value="Transcription-repair-coupling factor"/>
    <property type="match status" value="1"/>
</dbReference>
<dbReference type="InterPro" id="IPR027417">
    <property type="entry name" value="P-loop_NTPase"/>
</dbReference>
<dbReference type="KEGG" id="pbs:Plabr_0835"/>
<dbReference type="Pfam" id="PF00271">
    <property type="entry name" value="Helicase_C"/>
    <property type="match status" value="1"/>
</dbReference>
<dbReference type="PROSITE" id="PS51192">
    <property type="entry name" value="HELICASE_ATP_BIND_1"/>
    <property type="match status" value="1"/>
</dbReference>
<dbReference type="InterPro" id="IPR047112">
    <property type="entry name" value="RecG/Mfd"/>
</dbReference>
<comment type="subcellular location">
    <subcellularLocation>
        <location evidence="1 13">Cytoplasm</location>
    </subcellularLocation>
</comment>
<keyword evidence="8 13" id="KW-0238">DNA-binding</keyword>
<dbReference type="Gene3D" id="3.40.50.300">
    <property type="entry name" value="P-loop containing nucleotide triphosphate hydrolases"/>
    <property type="match status" value="2"/>
</dbReference>
<dbReference type="InterPro" id="IPR014001">
    <property type="entry name" value="Helicase_ATP-bd"/>
</dbReference>
<dbReference type="NCBIfam" id="TIGR00580">
    <property type="entry name" value="mfd"/>
    <property type="match status" value="1"/>
</dbReference>
<evidence type="ECO:0000256" key="7">
    <source>
        <dbReference type="ARBA" id="ARBA00022840"/>
    </source>
</evidence>
<feature type="domain" description="Helicase ATP-binding" evidence="14">
    <location>
        <begin position="588"/>
        <end position="749"/>
    </location>
</feature>
<comment type="function">
    <text evidence="13">Couples transcription and DNA repair by recognizing RNA polymerase (RNAP) stalled at DNA lesions. Mediates ATP-dependent release of RNAP and its truncated transcript from the DNA, and recruitment of nucleotide excision repair machinery to the damaged site.</text>
</comment>
<dbReference type="AlphaFoldDB" id="F0SHM0"/>
<evidence type="ECO:0000256" key="11">
    <source>
        <dbReference type="ARBA" id="ARBA00061399"/>
    </source>
</evidence>
<comment type="similarity">
    <text evidence="11 13">In the C-terminal section; belongs to the helicase family. RecG subfamily.</text>
</comment>
<dbReference type="RefSeq" id="WP_013627198.1">
    <property type="nucleotide sequence ID" value="NC_015174.1"/>
</dbReference>
<evidence type="ECO:0000256" key="12">
    <source>
        <dbReference type="ARBA" id="ARBA00070128"/>
    </source>
</evidence>
<dbReference type="GO" id="GO:0003678">
    <property type="term" value="F:DNA helicase activity"/>
    <property type="evidence" value="ECO:0007669"/>
    <property type="project" value="TreeGrafter"/>
</dbReference>
<dbReference type="EC" id="3.6.4.-" evidence="13"/>
<dbReference type="InterPro" id="IPR004576">
    <property type="entry name" value="Mfd"/>
</dbReference>
<keyword evidence="4 13" id="KW-0227">DNA damage</keyword>
<dbReference type="InterPro" id="IPR011545">
    <property type="entry name" value="DEAD/DEAH_box_helicase_dom"/>
</dbReference>
<dbReference type="GO" id="GO:0005524">
    <property type="term" value="F:ATP binding"/>
    <property type="evidence" value="ECO:0007669"/>
    <property type="project" value="UniProtKB-UniRule"/>
</dbReference>
<dbReference type="InterPro" id="IPR003711">
    <property type="entry name" value="CarD-like/TRCF_RID"/>
</dbReference>
<dbReference type="STRING" id="756272.Plabr_0835"/>
<dbReference type="SMART" id="SM00982">
    <property type="entry name" value="TRCF"/>
    <property type="match status" value="1"/>
</dbReference>
<dbReference type="InterPro" id="IPR037235">
    <property type="entry name" value="TRCF-like_C_D7"/>
</dbReference>
<evidence type="ECO:0000256" key="10">
    <source>
        <dbReference type="ARBA" id="ARBA00061104"/>
    </source>
</evidence>
<dbReference type="CDD" id="cd17991">
    <property type="entry name" value="DEXHc_TRCF"/>
    <property type="match status" value="1"/>
</dbReference>
<name>F0SHM0_RUBBR</name>
<organism evidence="16 17">
    <name type="scientific">Rubinisphaera brasiliensis (strain ATCC 49424 / DSM 5305 / JCM 21570 / IAM 15109 / NBRC 103401 / IFAM 1448)</name>
    <name type="common">Planctomyces brasiliensis</name>
    <dbReference type="NCBI Taxonomy" id="756272"/>
    <lineage>
        <taxon>Bacteria</taxon>
        <taxon>Pseudomonadati</taxon>
        <taxon>Planctomycetota</taxon>
        <taxon>Planctomycetia</taxon>
        <taxon>Planctomycetales</taxon>
        <taxon>Planctomycetaceae</taxon>
        <taxon>Rubinisphaera</taxon>
    </lineage>
</organism>
<dbReference type="Gene3D" id="3.40.50.11180">
    <property type="match status" value="1"/>
</dbReference>
<dbReference type="PANTHER" id="PTHR47964">
    <property type="entry name" value="ATP-DEPENDENT DNA HELICASE HOMOLOG RECG, CHLOROPLASTIC"/>
    <property type="match status" value="1"/>
</dbReference>
<dbReference type="GO" id="GO:0006355">
    <property type="term" value="P:regulation of DNA-templated transcription"/>
    <property type="evidence" value="ECO:0007669"/>
    <property type="project" value="UniProtKB-UniRule"/>
</dbReference>
<dbReference type="Gene3D" id="3.30.2060.10">
    <property type="entry name" value="Penicillin-binding protein 1b domain"/>
    <property type="match status" value="1"/>
</dbReference>
<dbReference type="SUPFAM" id="SSF141259">
    <property type="entry name" value="CarD-like"/>
    <property type="match status" value="1"/>
</dbReference>
<evidence type="ECO:0000256" key="4">
    <source>
        <dbReference type="ARBA" id="ARBA00022763"/>
    </source>
</evidence>
<reference evidence="17" key="1">
    <citation type="submission" date="2011-02" db="EMBL/GenBank/DDBJ databases">
        <title>The complete genome of Planctomyces brasiliensis DSM 5305.</title>
        <authorList>
            <person name="Lucas S."/>
            <person name="Copeland A."/>
            <person name="Lapidus A."/>
            <person name="Bruce D."/>
            <person name="Goodwin L."/>
            <person name="Pitluck S."/>
            <person name="Kyrpides N."/>
            <person name="Mavromatis K."/>
            <person name="Pagani I."/>
            <person name="Ivanova N."/>
            <person name="Ovchinnikova G."/>
            <person name="Lu M."/>
            <person name="Detter J.C."/>
            <person name="Han C."/>
            <person name="Land M."/>
            <person name="Hauser L."/>
            <person name="Markowitz V."/>
            <person name="Cheng J.-F."/>
            <person name="Hugenholtz P."/>
            <person name="Woyke T."/>
            <person name="Wu D."/>
            <person name="Tindall B."/>
            <person name="Pomrenke H.G."/>
            <person name="Brambilla E."/>
            <person name="Klenk H.-P."/>
            <person name="Eisen J.A."/>
        </authorList>
    </citation>
    <scope>NUCLEOTIDE SEQUENCE [LARGE SCALE GENOMIC DNA]</scope>
    <source>
        <strain evidence="17">ATCC 49424 / DSM 5305 / JCM 21570 / NBRC 103401 / IFAM 1448</strain>
    </source>
</reference>
<evidence type="ECO:0000256" key="13">
    <source>
        <dbReference type="HAMAP-Rule" id="MF_00969"/>
    </source>
</evidence>
<keyword evidence="9 13" id="KW-0234">DNA repair</keyword>
<evidence type="ECO:0000256" key="9">
    <source>
        <dbReference type="ARBA" id="ARBA00023204"/>
    </source>
</evidence>
<dbReference type="InterPro" id="IPR001650">
    <property type="entry name" value="Helicase_C-like"/>
</dbReference>
<evidence type="ECO:0000313" key="17">
    <source>
        <dbReference type="Proteomes" id="UP000006860"/>
    </source>
</evidence>
<dbReference type="InterPro" id="IPR041471">
    <property type="entry name" value="UvrB_inter"/>
</dbReference>
<dbReference type="Gene3D" id="3.90.1150.50">
    <property type="entry name" value="Transcription-repair-coupling factor, D7 domain"/>
    <property type="match status" value="1"/>
</dbReference>
<gene>
    <name evidence="13" type="primary">mfd</name>
    <name evidence="16" type="ordered locus">Plabr_0835</name>
</gene>
<dbReference type="HOGENOM" id="CLU_005122_1_2_0"/>
<sequence length="1114" mass="125493">MDQAGEIAAHSQAVREIPDLVPLVDATPEMAEIVAALQRGESGTIDGAWGSARALAASVFVPHCSGMLVVVAPRATDMDELIVDLTAFLGEEPAVFPAIHGVPADWNLADPQYGARLQLLKRLHQAGDETLPERPAFPRCLVTSIEALLQPVPSHQQLREFTRTLKVGDELDLEEWSHWLVERGFERTTAIELPGEFAIHGGILDLFPTDSLAPLRIELFGDEVESIRTFDVESQRKIDTLKQVQLTLFPAQEAVFGDQKKRKDNKPHQFGQHFATYLPEDSWFVLSELQELLDEGKLYLERLDSREGLFHVQAAMEACTAFPSVSISAISGGSFEKTCDLRTESIERFSVGQADPLTELEQALGIEERGLICCLNEGERSRIAELIDEKHPELKAKATLTLGRCSKGFRLVRQRMLVVSDHELYGRRDVRPNQKRKTIQSRAIESFLELSEGDLVVHVGHGIGIFRGMQLIRGEDRTEEHLVLEFADNVRIFVPVSLIHLVQKYVGASKAFPRLSKIGSNSWGQKKKKVSQAVADMAADMIKLQATREAKKGIAYPGDSHWYEEFEQAFPYEETPDQATAIDSIREDMMRERPMDRLICGDVGYGKTEVAMRAAFRAIDSGKQAAVLVPTTVLAEQHYRSFCARMAEFPYNIEMLSRFRSKKEQKAILEGLEAGTIDLVVGTHRIVSPDIKFKDLGLVIIDEEQRFGVKAKEMLKRLRLEVDILTLSATPIPRTLHMSLLGIRDISNLQTPPRGRQAIETRICRWDPELIRHAIVRELNRNGQVYFVHNRVYDIEELTEKLQQIVPEAKFGIVHGQMSESELEKQMVAFVRGKTDVLMATTIIESGLDIPNANTMFIHEADRYGLADMHQLRGRVGRFKHRAYCYLVVEEGKVLSTTSTRRLKAIEEYSELGAGFKIAMRDLEIRGAGNILGTEQSGHISLVGYELYCQLLENAVREQKNEAPREHPHVNLDLPVTGFLPNDYIPPGRAKIELYRKLSAVGDLQQLADLTDELQDRFGTPPVPVQKLLALKELQILARVLSISQIHLEGKFFVFTGKKPQWLRAYKELSPHDLRLVDKKTIYVPVPGDLDPESDDYEQNTLQFIKSVLQDRKA</sequence>
<evidence type="ECO:0000256" key="8">
    <source>
        <dbReference type="ARBA" id="ARBA00023125"/>
    </source>
</evidence>
<dbReference type="SMART" id="SM00490">
    <property type="entry name" value="HELICc"/>
    <property type="match status" value="1"/>
</dbReference>
<keyword evidence="5 13" id="KW-0378">Hydrolase</keyword>
<dbReference type="SMART" id="SM01058">
    <property type="entry name" value="CarD_TRCF"/>
    <property type="match status" value="1"/>
</dbReference>
<dbReference type="GO" id="GO:0003684">
    <property type="term" value="F:damaged DNA binding"/>
    <property type="evidence" value="ECO:0007669"/>
    <property type="project" value="InterPro"/>
</dbReference>
<dbReference type="OrthoDB" id="9804325at2"/>
<keyword evidence="7 13" id="KW-0067">ATP-binding</keyword>
<dbReference type="HAMAP" id="MF_00969">
    <property type="entry name" value="TRCF"/>
    <property type="match status" value="1"/>
</dbReference>
<dbReference type="Pfam" id="PF17757">
    <property type="entry name" value="UvrB_inter"/>
    <property type="match status" value="1"/>
</dbReference>
<evidence type="ECO:0000256" key="3">
    <source>
        <dbReference type="ARBA" id="ARBA00022741"/>
    </source>
</evidence>
<dbReference type="Pfam" id="PF00270">
    <property type="entry name" value="DEAD"/>
    <property type="match status" value="1"/>
</dbReference>
<dbReference type="GO" id="GO:0016787">
    <property type="term" value="F:hydrolase activity"/>
    <property type="evidence" value="ECO:0007669"/>
    <property type="project" value="UniProtKB-KW"/>
</dbReference>
<feature type="domain" description="Helicase C-terminal" evidence="15">
    <location>
        <begin position="770"/>
        <end position="924"/>
    </location>
</feature>
<protein>
    <recommendedName>
        <fullName evidence="12 13">Transcription-repair-coupling factor</fullName>
        <shortName evidence="13">TRCF</shortName>
        <ecNumber evidence="13">3.6.4.-</ecNumber>
    </recommendedName>
</protein>
<dbReference type="Gene3D" id="2.40.10.170">
    <property type="match status" value="1"/>
</dbReference>